<dbReference type="EMBL" id="FNAI01000004">
    <property type="protein sequence ID" value="SDE18366.1"/>
    <property type="molecule type" value="Genomic_DNA"/>
</dbReference>
<evidence type="ECO:0008006" key="4">
    <source>
        <dbReference type="Google" id="ProtNLM"/>
    </source>
</evidence>
<gene>
    <name evidence="2" type="ORF">SAMN05216464_104258</name>
</gene>
<dbReference type="Proteomes" id="UP000199072">
    <property type="component" value="Unassembled WGS sequence"/>
</dbReference>
<dbReference type="RefSeq" id="WP_091149436.1">
    <property type="nucleotide sequence ID" value="NZ_FNAI01000004.1"/>
</dbReference>
<name>A0A1G7AWN6_9SPHI</name>
<organism evidence="2 3">
    <name type="scientific">Mucilaginibacter pineti</name>
    <dbReference type="NCBI Taxonomy" id="1391627"/>
    <lineage>
        <taxon>Bacteria</taxon>
        <taxon>Pseudomonadati</taxon>
        <taxon>Bacteroidota</taxon>
        <taxon>Sphingobacteriia</taxon>
        <taxon>Sphingobacteriales</taxon>
        <taxon>Sphingobacteriaceae</taxon>
        <taxon>Mucilaginibacter</taxon>
    </lineage>
</organism>
<accession>A0A1G7AWN6</accession>
<dbReference type="AlphaFoldDB" id="A0A1G7AWN6"/>
<evidence type="ECO:0000313" key="3">
    <source>
        <dbReference type="Proteomes" id="UP000199072"/>
    </source>
</evidence>
<keyword evidence="1" id="KW-0732">Signal</keyword>
<reference evidence="2 3" key="1">
    <citation type="submission" date="2016-10" db="EMBL/GenBank/DDBJ databases">
        <authorList>
            <person name="de Groot N.N."/>
        </authorList>
    </citation>
    <scope>NUCLEOTIDE SEQUENCE [LARGE SCALE GENOMIC DNA]</scope>
    <source>
        <strain evidence="2 3">47C3B</strain>
    </source>
</reference>
<feature type="chain" id="PRO_5011792502" description="DUF4139 domain-containing protein" evidence="1">
    <location>
        <begin position="19"/>
        <end position="168"/>
    </location>
</feature>
<proteinExistence type="predicted"/>
<sequence>MKKYLFIALMLISRLCFSQPVDINTRPAFELKLFVSDSNFYKAAMPATSYVIQNKIIQIFPGEEIFIEADIVKDSLVNLKRVSAIVSKKKTLTISFTQISEGKAHKQMELRVSNPFSKNLEYSAQMNLMKQKRWVKTDVLPVRAGIQSFEFWPDVITTMALSDLYLKD</sequence>
<evidence type="ECO:0000256" key="1">
    <source>
        <dbReference type="SAM" id="SignalP"/>
    </source>
</evidence>
<feature type="signal peptide" evidence="1">
    <location>
        <begin position="1"/>
        <end position="18"/>
    </location>
</feature>
<dbReference type="OrthoDB" id="1256037at2"/>
<protein>
    <recommendedName>
        <fullName evidence="4">DUF4139 domain-containing protein</fullName>
    </recommendedName>
</protein>
<keyword evidence="3" id="KW-1185">Reference proteome</keyword>
<evidence type="ECO:0000313" key="2">
    <source>
        <dbReference type="EMBL" id="SDE18366.1"/>
    </source>
</evidence>